<reference evidence="1 2" key="1">
    <citation type="submission" date="2022-01" db="EMBL/GenBank/DDBJ databases">
        <title>Whole genome-based taxonomy of the Shewanellaceae.</title>
        <authorList>
            <person name="Martin-Rodriguez A.J."/>
        </authorList>
    </citation>
    <scope>NUCLEOTIDE SEQUENCE [LARGE SCALE GENOMIC DNA]</scope>
    <source>
        <strain evidence="1 2">DSM 17177</strain>
    </source>
</reference>
<dbReference type="RefSeq" id="WP_248941826.1">
    <property type="nucleotide sequence ID" value="NZ_JAKIKS010000088.1"/>
</dbReference>
<protein>
    <submittedName>
        <fullName evidence="1">DUF1833 domain-containing protein</fullName>
    </submittedName>
</protein>
<gene>
    <name evidence="1" type="ORF">L2764_18595</name>
</gene>
<dbReference type="InterPro" id="IPR014974">
    <property type="entry name" value="DUF1833"/>
</dbReference>
<evidence type="ECO:0000313" key="1">
    <source>
        <dbReference type="EMBL" id="MCL1126437.1"/>
    </source>
</evidence>
<dbReference type="Proteomes" id="UP001203423">
    <property type="component" value="Unassembled WGS sequence"/>
</dbReference>
<keyword evidence="2" id="KW-1185">Reference proteome</keyword>
<sequence>MSQVLQTLYASAPVDEIPIHTLELKNSAFDGGTIRLCQGFDNVTAKIEDVSERVTFTASGFGISLPQRAMKGQQDLQFQLDNVSGEAAQQVDAAVESGEKVKVTYRVYVASNLSEPAQPPIVMTATSVKINISSVIVVASFNDLVNKAWPRRRYTPLFAPGLKYI</sequence>
<dbReference type="EMBL" id="JAKIKS010000088">
    <property type="protein sequence ID" value="MCL1126437.1"/>
    <property type="molecule type" value="Genomic_DNA"/>
</dbReference>
<name>A0ABT0LFF5_9GAMM</name>
<accession>A0ABT0LFF5</accession>
<organism evidence="1 2">
    <name type="scientific">Shewanella surugensis</name>
    <dbReference type="NCBI Taxonomy" id="212020"/>
    <lineage>
        <taxon>Bacteria</taxon>
        <taxon>Pseudomonadati</taxon>
        <taxon>Pseudomonadota</taxon>
        <taxon>Gammaproteobacteria</taxon>
        <taxon>Alteromonadales</taxon>
        <taxon>Shewanellaceae</taxon>
        <taxon>Shewanella</taxon>
    </lineage>
</organism>
<evidence type="ECO:0000313" key="2">
    <source>
        <dbReference type="Proteomes" id="UP001203423"/>
    </source>
</evidence>
<comment type="caution">
    <text evidence="1">The sequence shown here is derived from an EMBL/GenBank/DDBJ whole genome shotgun (WGS) entry which is preliminary data.</text>
</comment>
<proteinExistence type="predicted"/>
<dbReference type="Pfam" id="PF08875">
    <property type="entry name" value="DUF1833"/>
    <property type="match status" value="1"/>
</dbReference>